<dbReference type="Proteomes" id="UP001632038">
    <property type="component" value="Unassembled WGS sequence"/>
</dbReference>
<feature type="compositionally biased region" description="Basic and acidic residues" evidence="1">
    <location>
        <begin position="42"/>
        <end position="52"/>
    </location>
</feature>
<sequence>MAAPPVKSHPLHNFSLPHLKWAHKSSFPSLSGPSSHHHRFLRRDSPDHRSPDPENPIQQTPTDSPRIDGVSVADEEQKNEDVKPWKLRRRKETVKAASTPKQGAVCAEKNDKKADSNCNGIKSQRLRGIVEGGQLNGGGAERKGKRRVWISLSKEEIEEDIYAFTGGKPTRRPKKWPRNVQKQLENVFPGMYLAGVSADSYRETMQCAEIFDVDIEVEKSKWLVYCNGNSFKVYS</sequence>
<gene>
    <name evidence="2" type="ORF">CASFOL_031625</name>
</gene>
<dbReference type="PANTHER" id="PTHR33130:SF40">
    <property type="entry name" value="CHROMOGRANIN (DUF1639)"/>
    <property type="match status" value="1"/>
</dbReference>
<feature type="compositionally biased region" description="Basic and acidic residues" evidence="1">
    <location>
        <begin position="75"/>
        <end position="84"/>
    </location>
</feature>
<comment type="caution">
    <text evidence="2">The sequence shown here is derived from an EMBL/GenBank/DDBJ whole genome shotgun (WGS) entry which is preliminary data.</text>
</comment>
<organism evidence="2 3">
    <name type="scientific">Castilleja foliolosa</name>
    <dbReference type="NCBI Taxonomy" id="1961234"/>
    <lineage>
        <taxon>Eukaryota</taxon>
        <taxon>Viridiplantae</taxon>
        <taxon>Streptophyta</taxon>
        <taxon>Embryophyta</taxon>
        <taxon>Tracheophyta</taxon>
        <taxon>Spermatophyta</taxon>
        <taxon>Magnoliopsida</taxon>
        <taxon>eudicotyledons</taxon>
        <taxon>Gunneridae</taxon>
        <taxon>Pentapetalae</taxon>
        <taxon>asterids</taxon>
        <taxon>lamiids</taxon>
        <taxon>Lamiales</taxon>
        <taxon>Orobanchaceae</taxon>
        <taxon>Pedicularideae</taxon>
        <taxon>Castillejinae</taxon>
        <taxon>Castilleja</taxon>
    </lineage>
</organism>
<name>A0ABD3C5W5_9LAMI</name>
<evidence type="ECO:0000313" key="2">
    <source>
        <dbReference type="EMBL" id="KAL3624957.1"/>
    </source>
</evidence>
<dbReference type="InterPro" id="IPR012438">
    <property type="entry name" value="DUF1639"/>
</dbReference>
<dbReference type="EMBL" id="JAVIJP010000053">
    <property type="protein sequence ID" value="KAL3624957.1"/>
    <property type="molecule type" value="Genomic_DNA"/>
</dbReference>
<accession>A0ABD3C5W5</accession>
<dbReference type="PANTHER" id="PTHR33130">
    <property type="entry name" value="PUTATIVE (DUF1639)-RELATED"/>
    <property type="match status" value="1"/>
</dbReference>
<protein>
    <submittedName>
        <fullName evidence="2">Uncharacterized protein</fullName>
    </submittedName>
</protein>
<dbReference type="Pfam" id="PF07797">
    <property type="entry name" value="DUF1639"/>
    <property type="match status" value="1"/>
</dbReference>
<evidence type="ECO:0000256" key="1">
    <source>
        <dbReference type="SAM" id="MobiDB-lite"/>
    </source>
</evidence>
<reference evidence="3" key="1">
    <citation type="journal article" date="2024" name="IScience">
        <title>Strigolactones Initiate the Formation of Haustorium-like Structures in Castilleja.</title>
        <authorList>
            <person name="Buerger M."/>
            <person name="Peterson D."/>
            <person name="Chory J."/>
        </authorList>
    </citation>
    <scope>NUCLEOTIDE SEQUENCE [LARGE SCALE GENOMIC DNA]</scope>
</reference>
<keyword evidence="3" id="KW-1185">Reference proteome</keyword>
<dbReference type="AlphaFoldDB" id="A0ABD3C5W5"/>
<feature type="region of interest" description="Disordered" evidence="1">
    <location>
        <begin position="24"/>
        <end position="96"/>
    </location>
</feature>
<evidence type="ECO:0000313" key="3">
    <source>
        <dbReference type="Proteomes" id="UP001632038"/>
    </source>
</evidence>
<feature type="compositionally biased region" description="Low complexity" evidence="1">
    <location>
        <begin position="24"/>
        <end position="34"/>
    </location>
</feature>
<proteinExistence type="predicted"/>